<evidence type="ECO:0000313" key="4">
    <source>
        <dbReference type="EMBL" id="SDM96239.1"/>
    </source>
</evidence>
<keyword evidence="5" id="KW-1185">Reference proteome</keyword>
<accession>A0A1G9XHE0</accession>
<organism evidence="4 5">
    <name type="scientific">Geodermatophilus siccatus</name>
    <dbReference type="NCBI Taxonomy" id="1137991"/>
    <lineage>
        <taxon>Bacteria</taxon>
        <taxon>Bacillati</taxon>
        <taxon>Actinomycetota</taxon>
        <taxon>Actinomycetes</taxon>
        <taxon>Geodermatophilales</taxon>
        <taxon>Geodermatophilaceae</taxon>
        <taxon>Geodermatophilus</taxon>
    </lineage>
</organism>
<feature type="transmembrane region" description="Helical" evidence="2">
    <location>
        <begin position="179"/>
        <end position="199"/>
    </location>
</feature>
<reference evidence="5" key="1">
    <citation type="submission" date="2016-10" db="EMBL/GenBank/DDBJ databases">
        <authorList>
            <person name="Varghese N."/>
            <person name="Submissions S."/>
        </authorList>
    </citation>
    <scope>NUCLEOTIDE SEQUENCE [LARGE SCALE GENOMIC DNA]</scope>
    <source>
        <strain evidence="5">DSM 45419</strain>
    </source>
</reference>
<dbReference type="Pfam" id="PF20712">
    <property type="entry name" value="CyanoTRADDas_TM"/>
    <property type="match status" value="1"/>
</dbReference>
<keyword evidence="2" id="KW-0472">Membrane</keyword>
<feature type="region of interest" description="Disordered" evidence="1">
    <location>
        <begin position="1"/>
        <end position="31"/>
    </location>
</feature>
<dbReference type="AlphaFoldDB" id="A0A1G9XHE0"/>
<feature type="transmembrane region" description="Helical" evidence="2">
    <location>
        <begin position="94"/>
        <end position="115"/>
    </location>
</feature>
<protein>
    <recommendedName>
        <fullName evidence="3">Cyanobacterial TRADD-N associated 2 transmembrane domain-containing protein</fullName>
    </recommendedName>
</protein>
<dbReference type="EMBL" id="FNHE01000010">
    <property type="protein sequence ID" value="SDM96239.1"/>
    <property type="molecule type" value="Genomic_DNA"/>
</dbReference>
<dbReference type="STRING" id="1137991.SAMN05660642_03713"/>
<name>A0A1G9XHE0_9ACTN</name>
<evidence type="ECO:0000256" key="2">
    <source>
        <dbReference type="SAM" id="Phobius"/>
    </source>
</evidence>
<evidence type="ECO:0000259" key="3">
    <source>
        <dbReference type="Pfam" id="PF20712"/>
    </source>
</evidence>
<feature type="region of interest" description="Disordered" evidence="1">
    <location>
        <begin position="288"/>
        <end position="310"/>
    </location>
</feature>
<dbReference type="Proteomes" id="UP000198680">
    <property type="component" value="Unassembled WGS sequence"/>
</dbReference>
<keyword evidence="2" id="KW-0812">Transmembrane</keyword>
<dbReference type="RefSeq" id="WP_091221758.1">
    <property type="nucleotide sequence ID" value="NZ_FNHE01000010.1"/>
</dbReference>
<gene>
    <name evidence="4" type="ORF">SAMN05660642_03713</name>
</gene>
<feature type="compositionally biased region" description="Low complexity" evidence="1">
    <location>
        <begin position="291"/>
        <end position="301"/>
    </location>
</feature>
<proteinExistence type="predicted"/>
<sequence>MSTTDEGSSREEGSRETGAAEDGGTPGRRVSASSLLWQDSPERQVLFPGGRGDWTSPTSVPGSLLVAFALAVATVALEWVLTSRAVASADGLRITIRIVQTLLLGPGLLLLGVVASRYARARRAFFDRVHALRADQVARAVDELADGLPLAQLFRLNRQQLDEYHVLSVRQASTSFRNATVAAAVAVAVLVVGALVALQPTQDEASRYVVGGLAALGATLAAIVSRTFAVSYRETAEQLREHYREPARTARLLALERLAVDPTRDRAVYVDLRRLLFKQLLDDFRGHDGSRAAPGTGATGTEAGGRGRDD</sequence>
<feature type="domain" description="Cyanobacterial TRADD-N associated 2 transmembrane" evidence="3">
    <location>
        <begin position="169"/>
        <end position="239"/>
    </location>
</feature>
<keyword evidence="2" id="KW-1133">Transmembrane helix</keyword>
<evidence type="ECO:0000256" key="1">
    <source>
        <dbReference type="SAM" id="MobiDB-lite"/>
    </source>
</evidence>
<dbReference type="OrthoDB" id="9900943at2"/>
<dbReference type="InterPro" id="IPR048567">
    <property type="entry name" value="CyanoTRADDas_TM"/>
</dbReference>
<feature type="transmembrane region" description="Helical" evidence="2">
    <location>
        <begin position="64"/>
        <end position="82"/>
    </location>
</feature>
<feature type="transmembrane region" description="Helical" evidence="2">
    <location>
        <begin position="205"/>
        <end position="224"/>
    </location>
</feature>
<evidence type="ECO:0000313" key="5">
    <source>
        <dbReference type="Proteomes" id="UP000198680"/>
    </source>
</evidence>